<evidence type="ECO:0000313" key="3">
    <source>
        <dbReference type="EMBL" id="QSZ28444.1"/>
    </source>
</evidence>
<evidence type="ECO:0000256" key="2">
    <source>
        <dbReference type="HAMAP-Rule" id="MF_01103"/>
    </source>
</evidence>
<dbReference type="SUPFAM" id="SSF158221">
    <property type="entry name" value="YnzC-like"/>
    <property type="match status" value="1"/>
</dbReference>
<comment type="similarity">
    <text evidence="2">Belongs to the UPF0291 family.</text>
</comment>
<organism evidence="3 4">
    <name type="scientific">Aceticella autotrophica</name>
    <dbReference type="NCBI Taxonomy" id="2755338"/>
    <lineage>
        <taxon>Bacteria</taxon>
        <taxon>Bacillati</taxon>
        <taxon>Bacillota</taxon>
        <taxon>Clostridia</taxon>
        <taxon>Thermoanaerobacterales</taxon>
        <taxon>Thermoanaerobacteraceae</taxon>
        <taxon>Aceticella</taxon>
    </lineage>
</organism>
<dbReference type="Proteomes" id="UP000671913">
    <property type="component" value="Chromosome"/>
</dbReference>
<keyword evidence="4" id="KW-1185">Reference proteome</keyword>
<reference evidence="3" key="1">
    <citation type="submission" date="2020-08" db="EMBL/GenBank/DDBJ databases">
        <title>Genomic insights into the carbon and energy metabolism of the first obligate autotrophic acetogenic bacterium Aceticella autotrophica gen. nov., sp. nov.</title>
        <authorList>
            <person name="Toshchakov S.V."/>
            <person name="Elcheninov A.G."/>
            <person name="Kublanov I.V."/>
            <person name="Frolov E.N."/>
            <person name="Lebedinsky A.V."/>
        </authorList>
    </citation>
    <scope>NUCLEOTIDE SEQUENCE</scope>
    <source>
        <strain evidence="3">3443-3Ac</strain>
    </source>
</reference>
<dbReference type="InterPro" id="IPR009242">
    <property type="entry name" value="DUF896"/>
</dbReference>
<dbReference type="KEGG" id="aaut:ACETAC_10225"/>
<dbReference type="PANTHER" id="PTHR37300:SF1">
    <property type="entry name" value="UPF0291 PROTEIN YNZC"/>
    <property type="match status" value="1"/>
</dbReference>
<gene>
    <name evidence="3" type="ORF">ACETAC_10225</name>
</gene>
<dbReference type="Gene3D" id="1.10.287.540">
    <property type="entry name" value="Helix hairpin bin"/>
    <property type="match status" value="1"/>
</dbReference>
<dbReference type="GO" id="GO:0005737">
    <property type="term" value="C:cytoplasm"/>
    <property type="evidence" value="ECO:0007669"/>
    <property type="project" value="UniProtKB-SubCell"/>
</dbReference>
<sequence>MITKEMIIRINELYHKSKKEGLTEEEIHEQLVLRKAYVKEIRSRVKQKLDSIEFIDE</sequence>
<evidence type="ECO:0000256" key="1">
    <source>
        <dbReference type="ARBA" id="ARBA00022490"/>
    </source>
</evidence>
<evidence type="ECO:0000313" key="4">
    <source>
        <dbReference type="Proteomes" id="UP000671913"/>
    </source>
</evidence>
<dbReference type="HAMAP" id="MF_01103">
    <property type="entry name" value="UPF0291"/>
    <property type="match status" value="1"/>
</dbReference>
<dbReference type="EMBL" id="CP060096">
    <property type="protein sequence ID" value="QSZ28444.1"/>
    <property type="molecule type" value="Genomic_DNA"/>
</dbReference>
<comment type="subcellular location">
    <subcellularLocation>
        <location evidence="2">Cytoplasm</location>
    </subcellularLocation>
</comment>
<keyword evidence="1 2" id="KW-0963">Cytoplasm</keyword>
<protein>
    <recommendedName>
        <fullName evidence="2">UPF0291 protein ACETAC_10225</fullName>
    </recommendedName>
</protein>
<accession>A0A975AXR4</accession>
<proteinExistence type="inferred from homology"/>
<dbReference type="RefSeq" id="WP_348771632.1">
    <property type="nucleotide sequence ID" value="NZ_CP060096.1"/>
</dbReference>
<dbReference type="Pfam" id="PF05979">
    <property type="entry name" value="DUF896"/>
    <property type="match status" value="1"/>
</dbReference>
<dbReference type="AlphaFoldDB" id="A0A975AXR4"/>
<dbReference type="PANTHER" id="PTHR37300">
    <property type="entry name" value="UPF0291 PROTEIN CBO2609/CLC_2481"/>
    <property type="match status" value="1"/>
</dbReference>
<name>A0A975AXR4_9THEO</name>